<dbReference type="GO" id="GO:0005886">
    <property type="term" value="C:plasma membrane"/>
    <property type="evidence" value="ECO:0007669"/>
    <property type="project" value="UniProtKB-SubCell"/>
</dbReference>
<keyword evidence="2" id="KW-1003">Cell membrane</keyword>
<keyword evidence="9" id="KW-1185">Reference proteome</keyword>
<proteinExistence type="predicted"/>
<evidence type="ECO:0000256" key="6">
    <source>
        <dbReference type="ARBA" id="ARBA00023315"/>
    </source>
</evidence>
<comment type="subcellular location">
    <subcellularLocation>
        <location evidence="1">Cell inner membrane</location>
    </subcellularLocation>
</comment>
<reference evidence="8 9" key="1">
    <citation type="submission" date="2017-03" db="EMBL/GenBank/DDBJ databases">
        <title>New species Polynucleobacter sp. MWH-EgelM1-30-B4.</title>
        <authorList>
            <person name="Hahn M.W."/>
        </authorList>
    </citation>
    <scope>NUCLEOTIDE SEQUENCE [LARGE SCALE GENOMIC DNA]</scope>
    <source>
        <strain evidence="8 9">MWH-EgelM1-30-B4</strain>
    </source>
</reference>
<dbReference type="GO" id="GO:0016746">
    <property type="term" value="F:acyltransferase activity"/>
    <property type="evidence" value="ECO:0007669"/>
    <property type="project" value="UniProtKB-KW"/>
</dbReference>
<evidence type="ECO:0000313" key="9">
    <source>
        <dbReference type="Proteomes" id="UP000196880"/>
    </source>
</evidence>
<sequence length="299" mass="33928">MLKSFSNHAVVTVLKLLSLLPYGLLVSIGYGLGYIAARIPGDRNRVVKTNLHLCFPELNATEIDLLSKQHWRLLGRSLVEKSIIWLGSQEQLSNMIEVKSAVDLENKKPRILVNMHFTGIEGSIILSALAKQNHWPRTSGFFQRMKSPFFNQKIIEWRNRFGGNSIDRQGNSKEIIREIRNGDFIIIAPDIDLGTKDSEFVPFFGIETNTITAVSRMAKITGADVCLMTTTLKADESGYICQISEPLENFPGSDPKADTARLNQYFEKEIRLRPAEYYWVHKRFKNPPSNKANPYNPSI</sequence>
<name>A0A210S0C2_9BURK</name>
<organism evidence="8 9">
    <name type="scientific">Polynucleobacter hirudinilacicola</name>
    <dbReference type="NCBI Taxonomy" id="1743166"/>
    <lineage>
        <taxon>Bacteria</taxon>
        <taxon>Pseudomonadati</taxon>
        <taxon>Pseudomonadota</taxon>
        <taxon>Betaproteobacteria</taxon>
        <taxon>Burkholderiales</taxon>
        <taxon>Burkholderiaceae</taxon>
        <taxon>Polynucleobacter</taxon>
    </lineage>
</organism>
<dbReference type="GO" id="GO:0009247">
    <property type="term" value="P:glycolipid biosynthetic process"/>
    <property type="evidence" value="ECO:0007669"/>
    <property type="project" value="UniProtKB-ARBA"/>
</dbReference>
<evidence type="ECO:0000313" key="8">
    <source>
        <dbReference type="EMBL" id="OWF66705.1"/>
    </source>
</evidence>
<dbReference type="OrthoDB" id="9803456at2"/>
<dbReference type="PIRSF" id="PIRSF026649">
    <property type="entry name" value="MsbB"/>
    <property type="match status" value="1"/>
</dbReference>
<keyword evidence="4 8" id="KW-0808">Transferase</keyword>
<dbReference type="Pfam" id="PF03279">
    <property type="entry name" value="Lip_A_acyltrans"/>
    <property type="match status" value="1"/>
</dbReference>
<dbReference type="EMBL" id="NAIA01000001">
    <property type="protein sequence ID" value="OWF66705.1"/>
    <property type="molecule type" value="Genomic_DNA"/>
</dbReference>
<dbReference type="AlphaFoldDB" id="A0A210S0C2"/>
<comment type="caution">
    <text evidence="8">The sequence shown here is derived from an EMBL/GenBank/DDBJ whole genome shotgun (WGS) entry which is preliminary data.</text>
</comment>
<evidence type="ECO:0000256" key="1">
    <source>
        <dbReference type="ARBA" id="ARBA00004533"/>
    </source>
</evidence>
<dbReference type="Proteomes" id="UP000196880">
    <property type="component" value="Unassembled WGS sequence"/>
</dbReference>
<dbReference type="PANTHER" id="PTHR30606:SF9">
    <property type="entry name" value="LIPID A BIOSYNTHESIS LAUROYLTRANSFERASE"/>
    <property type="match status" value="1"/>
</dbReference>
<keyword evidence="7" id="KW-0812">Transmembrane</keyword>
<evidence type="ECO:0000256" key="7">
    <source>
        <dbReference type="SAM" id="Phobius"/>
    </source>
</evidence>
<keyword evidence="6 8" id="KW-0012">Acyltransferase</keyword>
<gene>
    <name evidence="8" type="ORF">B6A14_01615</name>
</gene>
<keyword evidence="5 7" id="KW-0472">Membrane</keyword>
<keyword evidence="3" id="KW-0997">Cell inner membrane</keyword>
<dbReference type="CDD" id="cd07984">
    <property type="entry name" value="LPLAT_LABLAT-like"/>
    <property type="match status" value="1"/>
</dbReference>
<dbReference type="RefSeq" id="WP_087908726.1">
    <property type="nucleotide sequence ID" value="NZ_NAIA01000001.1"/>
</dbReference>
<accession>A0A210S0C2</accession>
<dbReference type="InterPro" id="IPR004960">
    <property type="entry name" value="LipA_acyltrans"/>
</dbReference>
<evidence type="ECO:0000256" key="5">
    <source>
        <dbReference type="ARBA" id="ARBA00023136"/>
    </source>
</evidence>
<feature type="transmembrane region" description="Helical" evidence="7">
    <location>
        <begin position="20"/>
        <end position="37"/>
    </location>
</feature>
<evidence type="ECO:0000256" key="2">
    <source>
        <dbReference type="ARBA" id="ARBA00022475"/>
    </source>
</evidence>
<evidence type="ECO:0000256" key="3">
    <source>
        <dbReference type="ARBA" id="ARBA00022519"/>
    </source>
</evidence>
<protein>
    <submittedName>
        <fullName evidence="8">Lipid A biosynthesis acyltransferase</fullName>
    </submittedName>
</protein>
<dbReference type="PANTHER" id="PTHR30606">
    <property type="entry name" value="LIPID A BIOSYNTHESIS LAUROYL ACYLTRANSFERASE"/>
    <property type="match status" value="1"/>
</dbReference>
<evidence type="ECO:0000256" key="4">
    <source>
        <dbReference type="ARBA" id="ARBA00022679"/>
    </source>
</evidence>
<keyword evidence="7" id="KW-1133">Transmembrane helix</keyword>